<dbReference type="EMBL" id="FNGY01000003">
    <property type="protein sequence ID" value="SDM31312.1"/>
    <property type="molecule type" value="Genomic_DNA"/>
</dbReference>
<keyword evidence="3" id="KW-1015">Disulfide bond</keyword>
<dbReference type="InterPro" id="IPR017937">
    <property type="entry name" value="Thioredoxin_CS"/>
</dbReference>
<reference evidence="8" key="1">
    <citation type="submission" date="2016-10" db="EMBL/GenBank/DDBJ databases">
        <authorList>
            <person name="Varghese N."/>
            <person name="Submissions S."/>
        </authorList>
    </citation>
    <scope>NUCLEOTIDE SEQUENCE [LARGE SCALE GENOMIC DNA]</scope>
    <source>
        <strain evidence="8">DSM 19110</strain>
    </source>
</reference>
<accession>A0A1G9S7B8</accession>
<feature type="domain" description="Thioredoxin" evidence="6">
    <location>
        <begin position="234"/>
        <end position="375"/>
    </location>
</feature>
<dbReference type="Pfam" id="PF14289">
    <property type="entry name" value="DUF4369"/>
    <property type="match status" value="1"/>
</dbReference>
<dbReference type="PROSITE" id="PS00194">
    <property type="entry name" value="THIOREDOXIN_1"/>
    <property type="match status" value="1"/>
</dbReference>
<organism evidence="7 8">
    <name type="scientific">Pedobacter steynii</name>
    <dbReference type="NCBI Taxonomy" id="430522"/>
    <lineage>
        <taxon>Bacteria</taxon>
        <taxon>Pseudomonadati</taxon>
        <taxon>Bacteroidota</taxon>
        <taxon>Sphingobacteriia</taxon>
        <taxon>Sphingobacteriales</taxon>
        <taxon>Sphingobacteriaceae</taxon>
        <taxon>Pedobacter</taxon>
    </lineage>
</organism>
<evidence type="ECO:0000313" key="7">
    <source>
        <dbReference type="EMBL" id="SDM31312.1"/>
    </source>
</evidence>
<dbReference type="SUPFAM" id="SSF52833">
    <property type="entry name" value="Thioredoxin-like"/>
    <property type="match status" value="1"/>
</dbReference>
<dbReference type="GO" id="GO:0030313">
    <property type="term" value="C:cell envelope"/>
    <property type="evidence" value="ECO:0007669"/>
    <property type="project" value="UniProtKB-SubCell"/>
</dbReference>
<keyword evidence="5" id="KW-0732">Signal</keyword>
<dbReference type="OrthoDB" id="750178at2"/>
<dbReference type="InterPro" id="IPR025380">
    <property type="entry name" value="DUF4369"/>
</dbReference>
<keyword evidence="8" id="KW-1185">Reference proteome</keyword>
<proteinExistence type="predicted"/>
<evidence type="ECO:0000256" key="4">
    <source>
        <dbReference type="ARBA" id="ARBA00023284"/>
    </source>
</evidence>
<dbReference type="GO" id="GO:0016209">
    <property type="term" value="F:antioxidant activity"/>
    <property type="evidence" value="ECO:0007669"/>
    <property type="project" value="InterPro"/>
</dbReference>
<dbReference type="PANTHER" id="PTHR42852">
    <property type="entry name" value="THIOL:DISULFIDE INTERCHANGE PROTEIN DSBE"/>
    <property type="match status" value="1"/>
</dbReference>
<keyword evidence="4" id="KW-0676">Redox-active center</keyword>
<gene>
    <name evidence="7" type="ORF">SAMN05421820_103489</name>
</gene>
<dbReference type="GO" id="GO:0017004">
    <property type="term" value="P:cytochrome complex assembly"/>
    <property type="evidence" value="ECO:0007669"/>
    <property type="project" value="UniProtKB-KW"/>
</dbReference>
<comment type="subcellular location">
    <subcellularLocation>
        <location evidence="1">Cell envelope</location>
    </subcellularLocation>
</comment>
<evidence type="ECO:0000256" key="5">
    <source>
        <dbReference type="SAM" id="SignalP"/>
    </source>
</evidence>
<keyword evidence="2" id="KW-0201">Cytochrome c-type biogenesis</keyword>
<dbReference type="PANTHER" id="PTHR42852:SF6">
    <property type="entry name" value="THIOL:DISULFIDE INTERCHANGE PROTEIN DSBE"/>
    <property type="match status" value="1"/>
</dbReference>
<dbReference type="InterPro" id="IPR000866">
    <property type="entry name" value="AhpC/TSA"/>
</dbReference>
<dbReference type="RefSeq" id="WP_074606261.1">
    <property type="nucleotide sequence ID" value="NZ_FNGY01000003.1"/>
</dbReference>
<dbReference type="Gene3D" id="3.40.30.10">
    <property type="entry name" value="Glutaredoxin"/>
    <property type="match status" value="1"/>
</dbReference>
<protein>
    <submittedName>
        <fullName evidence="7">Peroxiredoxin</fullName>
    </submittedName>
</protein>
<dbReference type="PROSITE" id="PS51352">
    <property type="entry name" value="THIOREDOXIN_2"/>
    <property type="match status" value="1"/>
</dbReference>
<name>A0A1G9S7B8_9SPHI</name>
<evidence type="ECO:0000313" key="8">
    <source>
        <dbReference type="Proteomes" id="UP000183200"/>
    </source>
</evidence>
<feature type="signal peptide" evidence="5">
    <location>
        <begin position="1"/>
        <end position="21"/>
    </location>
</feature>
<dbReference type="AlphaFoldDB" id="A0A1G9S7B8"/>
<evidence type="ECO:0000256" key="2">
    <source>
        <dbReference type="ARBA" id="ARBA00022748"/>
    </source>
</evidence>
<evidence type="ECO:0000259" key="6">
    <source>
        <dbReference type="PROSITE" id="PS51352"/>
    </source>
</evidence>
<dbReference type="InterPro" id="IPR013766">
    <property type="entry name" value="Thioredoxin_domain"/>
</dbReference>
<dbReference type="Pfam" id="PF00578">
    <property type="entry name" value="AhpC-TSA"/>
    <property type="match status" value="1"/>
</dbReference>
<sequence length="375" mass="41224">MKKIIFTLICALPVVSYGQNAAFNLQGEIAGAGAKSKVYLSYRQNGAMVKDSALLKNGVFTFKGEISGPSSAKIILDHQGSGLSAKNQDVLSLYLDKGTLKLKSRDSVKNAVISGSPINTAHALYRKAIAGPEKIIADINVDWAGASKEQKETEEFMKGLQDRYKPASEEKAKIQEAFIGQHPDSYFSLLALKELSGEMEADKAESIFLRLAKVLRDSKEGLDFTKQIAIEKATAVGVMAPDFTQNDVNDKAVKLSDFRGKYVLLDFWASWCGPCRAENPNVVKAYTEYKDQNFTVLGVSLDQPGEKEAWLKAIKMDALTWTQLSDLQGWNNAVSKMYGIKGIPQNYLIDPNGKIIAKNLRGEALQEKLKSILSK</sequence>
<dbReference type="Proteomes" id="UP000183200">
    <property type="component" value="Unassembled WGS sequence"/>
</dbReference>
<feature type="chain" id="PRO_5010374038" evidence="5">
    <location>
        <begin position="22"/>
        <end position="375"/>
    </location>
</feature>
<dbReference type="InterPro" id="IPR036249">
    <property type="entry name" value="Thioredoxin-like_sf"/>
</dbReference>
<dbReference type="CDD" id="cd02966">
    <property type="entry name" value="TlpA_like_family"/>
    <property type="match status" value="1"/>
</dbReference>
<evidence type="ECO:0000256" key="1">
    <source>
        <dbReference type="ARBA" id="ARBA00004196"/>
    </source>
</evidence>
<dbReference type="InterPro" id="IPR050553">
    <property type="entry name" value="Thioredoxin_ResA/DsbE_sf"/>
</dbReference>
<dbReference type="GO" id="GO:0016491">
    <property type="term" value="F:oxidoreductase activity"/>
    <property type="evidence" value="ECO:0007669"/>
    <property type="project" value="InterPro"/>
</dbReference>
<evidence type="ECO:0000256" key="3">
    <source>
        <dbReference type="ARBA" id="ARBA00023157"/>
    </source>
</evidence>